<evidence type="ECO:0000313" key="2">
    <source>
        <dbReference type="EMBL" id="TXF87666.1"/>
    </source>
</evidence>
<feature type="signal peptide" evidence="1">
    <location>
        <begin position="1"/>
        <end position="20"/>
    </location>
</feature>
<proteinExistence type="predicted"/>
<organism evidence="2 3">
    <name type="scientific">Neolewinella aurantiaca</name>
    <dbReference type="NCBI Taxonomy" id="2602767"/>
    <lineage>
        <taxon>Bacteria</taxon>
        <taxon>Pseudomonadati</taxon>
        <taxon>Bacteroidota</taxon>
        <taxon>Saprospiria</taxon>
        <taxon>Saprospirales</taxon>
        <taxon>Lewinellaceae</taxon>
        <taxon>Neolewinella</taxon>
    </lineage>
</organism>
<sequence length="303" mass="32728">MRFRIILLLAVTQISFSSLSACDACGCGIGGGGFGLLSVYRNNYVGIGYGHLPFKSRLTSGEYTGTEDAFHQVELSVRYEVLRGWRVDAFLPYRHHTRTGPAGDQSLSGIGDARLGLAYVLADNRPLGAQGGSWYLEVGPVVSLPTGAYDDDLLDSEFLPDNFNLGKGAVGYGLQSTMVLSSGTYGVAINARHQRYGKSTAYYRFGEETSAGARLFGQFAHDPHWKFIPFAGINYEYTAANRTVDDQPVHATGGRAWLASAGANVRYDDITISYSAGIPLSQNYSDGQAEAGLTTNLQLTLNF</sequence>
<name>A0A5C7FQL7_9BACT</name>
<dbReference type="OrthoDB" id="1405967at2"/>
<dbReference type="Proteomes" id="UP000321907">
    <property type="component" value="Unassembled WGS sequence"/>
</dbReference>
<keyword evidence="3" id="KW-1185">Reference proteome</keyword>
<accession>A0A5C7FQL7</accession>
<protein>
    <submittedName>
        <fullName evidence="2">Transporter</fullName>
    </submittedName>
</protein>
<dbReference type="RefSeq" id="WP_147932121.1">
    <property type="nucleotide sequence ID" value="NZ_VOXD01000033.1"/>
</dbReference>
<dbReference type="EMBL" id="VOXD01000033">
    <property type="protein sequence ID" value="TXF87666.1"/>
    <property type="molecule type" value="Genomic_DNA"/>
</dbReference>
<feature type="chain" id="PRO_5023067624" evidence="1">
    <location>
        <begin position="21"/>
        <end position="303"/>
    </location>
</feature>
<evidence type="ECO:0000256" key="1">
    <source>
        <dbReference type="SAM" id="SignalP"/>
    </source>
</evidence>
<gene>
    <name evidence="2" type="ORF">FUA23_17805</name>
</gene>
<dbReference type="PROSITE" id="PS51257">
    <property type="entry name" value="PROKAR_LIPOPROTEIN"/>
    <property type="match status" value="1"/>
</dbReference>
<comment type="caution">
    <text evidence="2">The sequence shown here is derived from an EMBL/GenBank/DDBJ whole genome shotgun (WGS) entry which is preliminary data.</text>
</comment>
<reference evidence="2 3" key="1">
    <citation type="submission" date="2019-08" db="EMBL/GenBank/DDBJ databases">
        <title>Lewinella sp. strain SSH13 Genome sequencing and assembly.</title>
        <authorList>
            <person name="Kim I."/>
        </authorList>
    </citation>
    <scope>NUCLEOTIDE SEQUENCE [LARGE SCALE GENOMIC DNA]</scope>
    <source>
        <strain evidence="2 3">SSH13</strain>
    </source>
</reference>
<keyword evidence="1" id="KW-0732">Signal</keyword>
<dbReference type="AlphaFoldDB" id="A0A5C7FQL7"/>
<evidence type="ECO:0000313" key="3">
    <source>
        <dbReference type="Proteomes" id="UP000321907"/>
    </source>
</evidence>